<proteinExistence type="predicted"/>
<comment type="caution">
    <text evidence="1">The sequence shown here is derived from an EMBL/GenBank/DDBJ whole genome shotgun (WGS) entry which is preliminary data.</text>
</comment>
<keyword evidence="2" id="KW-1185">Reference proteome</keyword>
<evidence type="ECO:0000313" key="1">
    <source>
        <dbReference type="EMBL" id="KAG0287041.1"/>
    </source>
</evidence>
<accession>A0A9P6QQW6</accession>
<dbReference type="OrthoDB" id="19938at2759"/>
<evidence type="ECO:0000313" key="2">
    <source>
        <dbReference type="Proteomes" id="UP000823405"/>
    </source>
</evidence>
<dbReference type="Proteomes" id="UP000823405">
    <property type="component" value="Unassembled WGS sequence"/>
</dbReference>
<organism evidence="1 2">
    <name type="scientific">Linnemannia gamsii</name>
    <dbReference type="NCBI Taxonomy" id="64522"/>
    <lineage>
        <taxon>Eukaryota</taxon>
        <taxon>Fungi</taxon>
        <taxon>Fungi incertae sedis</taxon>
        <taxon>Mucoromycota</taxon>
        <taxon>Mortierellomycotina</taxon>
        <taxon>Mortierellomycetes</taxon>
        <taxon>Mortierellales</taxon>
        <taxon>Mortierellaceae</taxon>
        <taxon>Linnemannia</taxon>
    </lineage>
</organism>
<reference evidence="1" key="1">
    <citation type="journal article" date="2020" name="Fungal Divers.">
        <title>Resolving the Mortierellaceae phylogeny through synthesis of multi-gene phylogenetics and phylogenomics.</title>
        <authorList>
            <person name="Vandepol N."/>
            <person name="Liber J."/>
            <person name="Desiro A."/>
            <person name="Na H."/>
            <person name="Kennedy M."/>
            <person name="Barry K."/>
            <person name="Grigoriev I.V."/>
            <person name="Miller A.N."/>
            <person name="O'Donnell K."/>
            <person name="Stajich J.E."/>
            <person name="Bonito G."/>
        </authorList>
    </citation>
    <scope>NUCLEOTIDE SEQUENCE</scope>
    <source>
        <strain evidence="1">NVP60</strain>
    </source>
</reference>
<sequence>VSTWSKLFQDSVQSHPGQPKRLQNGSALLYCNPPLANDIHFRLRIAQGSKDPEVIRVALDGLNLVQTIELCKDAFGLDLQVAQLVHSALLVAIESEASLGVPVHLESSTVCQLMALLKYYADQGGESSLKALEAVKVRFDGASPTKSPTTVRSSTRPRTAVLPDFFQLASA</sequence>
<dbReference type="AlphaFoldDB" id="A0A9P6QQW6"/>
<gene>
    <name evidence="1" type="ORF">BGZ97_007225</name>
</gene>
<dbReference type="EMBL" id="JAAAIN010003202">
    <property type="protein sequence ID" value="KAG0287041.1"/>
    <property type="molecule type" value="Genomic_DNA"/>
</dbReference>
<protein>
    <submittedName>
        <fullName evidence="1">Uncharacterized protein</fullName>
    </submittedName>
</protein>
<feature type="non-terminal residue" evidence="1">
    <location>
        <position position="1"/>
    </location>
</feature>
<name>A0A9P6QQW6_9FUNG</name>